<dbReference type="AlphaFoldDB" id="A0A1I1SQ27"/>
<name>A0A1I1SQ27_9BACT</name>
<reference evidence="4" key="1">
    <citation type="submission" date="2016-10" db="EMBL/GenBank/DDBJ databases">
        <authorList>
            <person name="Varghese N."/>
            <person name="Submissions S."/>
        </authorList>
    </citation>
    <scope>NUCLEOTIDE SEQUENCE [LARGE SCALE GENOMIC DNA]</scope>
    <source>
        <strain evidence="4">ATCC 25963</strain>
    </source>
</reference>
<dbReference type="EMBL" id="FOMX01000002">
    <property type="protein sequence ID" value="SFD45993.1"/>
    <property type="molecule type" value="Genomic_DNA"/>
</dbReference>
<organism evidence="3 4">
    <name type="scientific">Nannocystis exedens</name>
    <dbReference type="NCBI Taxonomy" id="54"/>
    <lineage>
        <taxon>Bacteria</taxon>
        <taxon>Pseudomonadati</taxon>
        <taxon>Myxococcota</taxon>
        <taxon>Polyangia</taxon>
        <taxon>Nannocystales</taxon>
        <taxon>Nannocystaceae</taxon>
        <taxon>Nannocystis</taxon>
    </lineage>
</organism>
<dbReference type="STRING" id="54.SAMN02745121_00043"/>
<feature type="compositionally biased region" description="Low complexity" evidence="1">
    <location>
        <begin position="28"/>
        <end position="37"/>
    </location>
</feature>
<evidence type="ECO:0000313" key="3">
    <source>
        <dbReference type="EMBL" id="SFD45993.1"/>
    </source>
</evidence>
<dbReference type="RefSeq" id="WP_143140094.1">
    <property type="nucleotide sequence ID" value="NZ_FOMX01000002.1"/>
</dbReference>
<sequence length="265" mass="27289">MVRAREIPARGPWALSVVLAVGLAGPARAAGPSASPDPGGPAPGPVVGAAAPAAPGPAPARPAHPRLSERDPVRRWAIGIEGVGLQIPPLRPRVVDLDARYLGNSVAAGGVGALGRVRIRPPIALELAVRSGSVRYRSDNDLLSQDLLLAEFGALLFLARGDIGHFALDAGVGGLAHAIRYELEGGRAGAQIVGAFTVRVGADLELLLGRVALTFSLRGYGVVTDVARTRATGPLFAGESAALRQAPLPRHQTHLLGSAGVLYRF</sequence>
<feature type="region of interest" description="Disordered" evidence="1">
    <location>
        <begin position="28"/>
        <end position="68"/>
    </location>
</feature>
<proteinExistence type="predicted"/>
<evidence type="ECO:0008006" key="5">
    <source>
        <dbReference type="Google" id="ProtNLM"/>
    </source>
</evidence>
<keyword evidence="4" id="KW-1185">Reference proteome</keyword>
<gene>
    <name evidence="3" type="ORF">SAMN02745121_00043</name>
</gene>
<feature type="chain" id="PRO_5011452656" description="Outer membrane protein beta-barrel domain-containing protein" evidence="2">
    <location>
        <begin position="30"/>
        <end position="265"/>
    </location>
</feature>
<keyword evidence="2" id="KW-0732">Signal</keyword>
<dbReference type="Proteomes" id="UP000199400">
    <property type="component" value="Unassembled WGS sequence"/>
</dbReference>
<evidence type="ECO:0000313" key="4">
    <source>
        <dbReference type="Proteomes" id="UP000199400"/>
    </source>
</evidence>
<evidence type="ECO:0000256" key="1">
    <source>
        <dbReference type="SAM" id="MobiDB-lite"/>
    </source>
</evidence>
<accession>A0A1I1SQ27</accession>
<protein>
    <recommendedName>
        <fullName evidence="5">Outer membrane protein beta-barrel domain-containing protein</fullName>
    </recommendedName>
</protein>
<evidence type="ECO:0000256" key="2">
    <source>
        <dbReference type="SAM" id="SignalP"/>
    </source>
</evidence>
<feature type="signal peptide" evidence="2">
    <location>
        <begin position="1"/>
        <end position="29"/>
    </location>
</feature>